<dbReference type="SMART" id="SM00382">
    <property type="entry name" value="AAA"/>
    <property type="match status" value="1"/>
</dbReference>
<comment type="similarity">
    <text evidence="1">Belongs to the ABC transporter superfamily.</text>
</comment>
<dbReference type="PROSITE" id="PS50893">
    <property type="entry name" value="ABC_TRANSPORTER_2"/>
    <property type="match status" value="1"/>
</dbReference>
<comment type="caution">
    <text evidence="7">The sequence shown here is derived from an EMBL/GenBank/DDBJ whole genome shotgun (WGS) entry which is preliminary data.</text>
</comment>
<dbReference type="PANTHER" id="PTHR24220:SF659">
    <property type="entry name" value="TRANSPORTER, PUTATIVE-RELATED"/>
    <property type="match status" value="1"/>
</dbReference>
<name>A0ABQ4SSY7_9HYPH</name>
<reference evidence="7" key="1">
    <citation type="journal article" date="2021" name="Front. Microbiol.">
        <title>Comprehensive Comparative Genomics and Phenotyping of Methylobacterium Species.</title>
        <authorList>
            <person name="Alessa O."/>
            <person name="Ogura Y."/>
            <person name="Fujitani Y."/>
            <person name="Takami H."/>
            <person name="Hayashi T."/>
            <person name="Sahin N."/>
            <person name="Tani A."/>
        </authorList>
    </citation>
    <scope>NUCLEOTIDE SEQUENCE</scope>
    <source>
        <strain evidence="7">LMG 23639</strain>
    </source>
</reference>
<accession>A0ABQ4SSY7</accession>
<feature type="domain" description="ABC transporter" evidence="6">
    <location>
        <begin position="58"/>
        <end position="279"/>
    </location>
</feature>
<dbReference type="Proteomes" id="UP001055102">
    <property type="component" value="Unassembled WGS sequence"/>
</dbReference>
<dbReference type="InterPro" id="IPR027417">
    <property type="entry name" value="P-loop_NTPase"/>
</dbReference>
<evidence type="ECO:0000313" key="8">
    <source>
        <dbReference type="Proteomes" id="UP001055102"/>
    </source>
</evidence>
<feature type="region of interest" description="Disordered" evidence="5">
    <location>
        <begin position="1"/>
        <end position="48"/>
    </location>
</feature>
<dbReference type="InterPro" id="IPR017871">
    <property type="entry name" value="ABC_transporter-like_CS"/>
</dbReference>
<dbReference type="InterPro" id="IPR015854">
    <property type="entry name" value="ABC_transpr_LolD-like"/>
</dbReference>
<dbReference type="GO" id="GO:0005524">
    <property type="term" value="F:ATP binding"/>
    <property type="evidence" value="ECO:0007669"/>
    <property type="project" value="UniProtKB-KW"/>
</dbReference>
<dbReference type="EMBL" id="BPQR01000027">
    <property type="protein sequence ID" value="GJE06315.1"/>
    <property type="molecule type" value="Genomic_DNA"/>
</dbReference>
<organism evidence="7 8">
    <name type="scientific">Methylobacterium jeotgali</name>
    <dbReference type="NCBI Taxonomy" id="381630"/>
    <lineage>
        <taxon>Bacteria</taxon>
        <taxon>Pseudomonadati</taxon>
        <taxon>Pseudomonadota</taxon>
        <taxon>Alphaproteobacteria</taxon>
        <taxon>Hyphomicrobiales</taxon>
        <taxon>Methylobacteriaceae</taxon>
        <taxon>Methylobacterium</taxon>
    </lineage>
</organism>
<dbReference type="InterPro" id="IPR017911">
    <property type="entry name" value="MacB-like_ATP-bd"/>
</dbReference>
<keyword evidence="2" id="KW-0813">Transport</keyword>
<keyword evidence="3" id="KW-0547">Nucleotide-binding</keyword>
<protein>
    <submittedName>
        <fullName evidence="7">ABC transporter ATP-binding protein</fullName>
    </submittedName>
</protein>
<dbReference type="InterPro" id="IPR003593">
    <property type="entry name" value="AAA+_ATPase"/>
</dbReference>
<dbReference type="Gene3D" id="3.40.50.300">
    <property type="entry name" value="P-loop containing nucleotide triphosphate hydrolases"/>
    <property type="match status" value="1"/>
</dbReference>
<reference evidence="7" key="2">
    <citation type="submission" date="2021-08" db="EMBL/GenBank/DDBJ databases">
        <authorList>
            <person name="Tani A."/>
            <person name="Ola A."/>
            <person name="Ogura Y."/>
            <person name="Katsura K."/>
            <person name="Hayashi T."/>
        </authorList>
    </citation>
    <scope>NUCLEOTIDE SEQUENCE</scope>
    <source>
        <strain evidence="7">LMG 23639</strain>
    </source>
</reference>
<keyword evidence="4 7" id="KW-0067">ATP-binding</keyword>
<evidence type="ECO:0000313" key="7">
    <source>
        <dbReference type="EMBL" id="GJE06315.1"/>
    </source>
</evidence>
<proteinExistence type="inferred from homology"/>
<evidence type="ECO:0000256" key="1">
    <source>
        <dbReference type="ARBA" id="ARBA00005417"/>
    </source>
</evidence>
<evidence type="ECO:0000256" key="4">
    <source>
        <dbReference type="ARBA" id="ARBA00022840"/>
    </source>
</evidence>
<evidence type="ECO:0000259" key="6">
    <source>
        <dbReference type="PROSITE" id="PS50893"/>
    </source>
</evidence>
<dbReference type="PANTHER" id="PTHR24220">
    <property type="entry name" value="IMPORT ATP-BINDING PROTEIN"/>
    <property type="match status" value="1"/>
</dbReference>
<dbReference type="PROSITE" id="PS00211">
    <property type="entry name" value="ABC_TRANSPORTER_1"/>
    <property type="match status" value="1"/>
</dbReference>
<keyword evidence="8" id="KW-1185">Reference proteome</keyword>
<evidence type="ECO:0000256" key="3">
    <source>
        <dbReference type="ARBA" id="ARBA00022741"/>
    </source>
</evidence>
<evidence type="ECO:0000256" key="2">
    <source>
        <dbReference type="ARBA" id="ARBA00022448"/>
    </source>
</evidence>
<gene>
    <name evidence="7" type="ORF">AOPFMNJM_1631</name>
</gene>
<dbReference type="CDD" id="cd03255">
    <property type="entry name" value="ABC_MJ0796_LolCDE_FtsE"/>
    <property type="match status" value="1"/>
</dbReference>
<sequence length="279" mass="29267">MAAAGLAAHIARTPPVAAPREPRIHPPQHRRSVSNSREPHARPRAQIGPRVTAGNPAIALSGIELSLGRGAARVHVLRGVSLEVGRGEAVGLVGPSGSGKSTLLMVMAGLERPDSGSIRVEGTDLGGLDEDALARFRGRRIGIVFQAFHLVPTMTALENVALPLELADRADAHERAAEELRAVGLGERLHHYPAQLSGGEQQRVAIARAIAPDPAILVADEPTGNLDEATGAGIVDLLFALKRDRGATLVLVTHDPGLARLCDRTVRVRAGRIEAGIPA</sequence>
<evidence type="ECO:0000256" key="5">
    <source>
        <dbReference type="SAM" id="MobiDB-lite"/>
    </source>
</evidence>
<dbReference type="InterPro" id="IPR003439">
    <property type="entry name" value="ABC_transporter-like_ATP-bd"/>
</dbReference>
<dbReference type="Pfam" id="PF00005">
    <property type="entry name" value="ABC_tran"/>
    <property type="match status" value="1"/>
</dbReference>
<dbReference type="SUPFAM" id="SSF52540">
    <property type="entry name" value="P-loop containing nucleoside triphosphate hydrolases"/>
    <property type="match status" value="1"/>
</dbReference>